<feature type="domain" description="CFEM" evidence="17">
    <location>
        <begin position="33"/>
        <end position="101"/>
    </location>
</feature>
<reference evidence="18" key="1">
    <citation type="submission" date="2021-03" db="EMBL/GenBank/DDBJ databases">
        <title>Revisited historic fungal species revealed as producer of novel bioactive compounds through whole genome sequencing and comparative genomics.</title>
        <authorList>
            <person name="Vignolle G.A."/>
            <person name="Hochenegger N."/>
            <person name="Mach R.L."/>
            <person name="Mach-Aigner A.R."/>
            <person name="Javad Rahimi M."/>
            <person name="Salim K.A."/>
            <person name="Chan C.M."/>
            <person name="Lim L.B.L."/>
            <person name="Cai F."/>
            <person name="Druzhinina I.S."/>
            <person name="U'Ren J.M."/>
            <person name="Derntl C."/>
        </authorList>
    </citation>
    <scope>NUCLEOTIDE SEQUENCE</scope>
    <source>
        <strain evidence="18">TUCIM 5799</strain>
    </source>
</reference>
<evidence type="ECO:0000256" key="3">
    <source>
        <dbReference type="ARBA" id="ARBA00004613"/>
    </source>
</evidence>
<feature type="compositionally biased region" description="Basic and acidic residues" evidence="14">
    <location>
        <begin position="402"/>
        <end position="411"/>
    </location>
</feature>
<feature type="transmembrane region" description="Helical" evidence="15">
    <location>
        <begin position="145"/>
        <end position="165"/>
    </location>
</feature>
<evidence type="ECO:0000313" key="19">
    <source>
        <dbReference type="Proteomes" id="UP000829685"/>
    </source>
</evidence>
<keyword evidence="6" id="KW-0325">Glycoprotein</keyword>
<accession>A0A9P9WMJ0</accession>
<evidence type="ECO:0000256" key="2">
    <source>
        <dbReference type="ARBA" id="ARBA00004589"/>
    </source>
</evidence>
<comment type="similarity">
    <text evidence="13">Belongs to the SAT4 family.</text>
</comment>
<name>A0A9P9WMJ0_9PEZI</name>
<evidence type="ECO:0000256" key="14">
    <source>
        <dbReference type="SAM" id="MobiDB-lite"/>
    </source>
</evidence>
<evidence type="ECO:0000259" key="17">
    <source>
        <dbReference type="SMART" id="SM00747"/>
    </source>
</evidence>
<evidence type="ECO:0000256" key="15">
    <source>
        <dbReference type="SAM" id="Phobius"/>
    </source>
</evidence>
<comment type="similarity">
    <text evidence="4">Belongs to the RBT5 family.</text>
</comment>
<keyword evidence="7 15" id="KW-0812">Transmembrane</keyword>
<dbReference type="PANTHER" id="PTHR33048">
    <property type="entry name" value="PTH11-LIKE INTEGRAL MEMBRANE PROTEIN (AFU_ORTHOLOGUE AFUA_5G11245)"/>
    <property type="match status" value="1"/>
</dbReference>
<dbReference type="SMART" id="SM00747">
    <property type="entry name" value="CFEM"/>
    <property type="match status" value="1"/>
</dbReference>
<dbReference type="GO" id="GO:0005576">
    <property type="term" value="C:extracellular region"/>
    <property type="evidence" value="ECO:0007669"/>
    <property type="project" value="UniProtKB-SubCell"/>
</dbReference>
<evidence type="ECO:0000256" key="4">
    <source>
        <dbReference type="ARBA" id="ARBA00010031"/>
    </source>
</evidence>
<dbReference type="GO" id="GO:0098552">
    <property type="term" value="C:side of membrane"/>
    <property type="evidence" value="ECO:0007669"/>
    <property type="project" value="UniProtKB-KW"/>
</dbReference>
<feature type="region of interest" description="Disordered" evidence="14">
    <location>
        <begin position="435"/>
        <end position="458"/>
    </location>
</feature>
<keyword evidence="6" id="KW-0336">GPI-anchor</keyword>
<feature type="transmembrane region" description="Helical" evidence="15">
    <location>
        <begin position="269"/>
        <end position="293"/>
    </location>
</feature>
<evidence type="ECO:0000256" key="16">
    <source>
        <dbReference type="SAM" id="SignalP"/>
    </source>
</evidence>
<dbReference type="InterPro" id="IPR008427">
    <property type="entry name" value="Extracellular_membr_CFEM_dom"/>
</dbReference>
<feature type="compositionally biased region" description="Low complexity" evidence="14">
    <location>
        <begin position="412"/>
        <end position="423"/>
    </location>
</feature>
<keyword evidence="19" id="KW-1185">Reference proteome</keyword>
<feature type="region of interest" description="Disordered" evidence="14">
    <location>
        <begin position="389"/>
        <end position="423"/>
    </location>
</feature>
<feature type="transmembrane region" description="Helical" evidence="15">
    <location>
        <begin position="305"/>
        <end position="325"/>
    </location>
</feature>
<evidence type="ECO:0000256" key="6">
    <source>
        <dbReference type="ARBA" id="ARBA00022622"/>
    </source>
</evidence>
<keyword evidence="9 15" id="KW-1133">Transmembrane helix</keyword>
<evidence type="ECO:0000256" key="9">
    <source>
        <dbReference type="ARBA" id="ARBA00022989"/>
    </source>
</evidence>
<organism evidence="18 19">
    <name type="scientific">Neoarthrinium moseri</name>
    <dbReference type="NCBI Taxonomy" id="1658444"/>
    <lineage>
        <taxon>Eukaryota</taxon>
        <taxon>Fungi</taxon>
        <taxon>Dikarya</taxon>
        <taxon>Ascomycota</taxon>
        <taxon>Pezizomycotina</taxon>
        <taxon>Sordariomycetes</taxon>
        <taxon>Xylariomycetidae</taxon>
        <taxon>Amphisphaeriales</taxon>
        <taxon>Apiosporaceae</taxon>
        <taxon>Neoarthrinium</taxon>
    </lineage>
</organism>
<dbReference type="InterPro" id="IPR049326">
    <property type="entry name" value="Rhodopsin_dom_fungi"/>
</dbReference>
<dbReference type="EMBL" id="JAFIMR010000013">
    <property type="protein sequence ID" value="KAI1870999.1"/>
    <property type="molecule type" value="Genomic_DNA"/>
</dbReference>
<sequence length="458" mass="50052">MLPWRRCTALAAWGACQVALGQALSPEVNASNFLELLPECAVTCYSAVLESANCALDNELLLADCMCTNGALRTSLLACSQASCAPGDGIPALLVVDGICQPYPKESRGTEANIAAALTFVIAIPVLVARCAARLKFSRRLWSDDYMSIAATVFLLVLAITQIISVEKGFGMHQWESEIVENSTFLLLILFVSQILYILVQCIAKLAVLLLYQRIFSLGAARWFRLTVKGFIGLSFVMAILFTFLILFQCWPVQAAWDLTIPDAKCLNFAPLLFAGSLAGILTDIILILLPITELRKLQISGKKRIGVSIMFAIALLGVVASVVRLQYLVRLNWSYDLFWDEIDVVIWSLIELLCIVVCGSLPALRPFIGALLPKVTATLQRSSWSLKRSTFSGGRSNAGKPTEEDAKELAPRSPSSPLSLYPLHSVGSDGEWTQWSKLPAGNTSPTWPRPARLPKSL</sequence>
<feature type="compositionally biased region" description="Polar residues" evidence="14">
    <location>
        <begin position="435"/>
        <end position="447"/>
    </location>
</feature>
<comment type="subcellular location">
    <subcellularLocation>
        <location evidence="2">Membrane</location>
        <topology evidence="2">Lipid-anchor</topology>
        <topology evidence="2">GPI-anchor</topology>
    </subcellularLocation>
    <subcellularLocation>
        <location evidence="1">Membrane</location>
        <topology evidence="1">Multi-pass membrane protein</topology>
    </subcellularLocation>
    <subcellularLocation>
        <location evidence="3">Secreted</location>
    </subcellularLocation>
</comment>
<evidence type="ECO:0000256" key="12">
    <source>
        <dbReference type="ARBA" id="ARBA00023288"/>
    </source>
</evidence>
<keyword evidence="12" id="KW-0449">Lipoprotein</keyword>
<dbReference type="Pfam" id="PF20684">
    <property type="entry name" value="Fung_rhodopsin"/>
    <property type="match status" value="1"/>
</dbReference>
<feature type="transmembrane region" description="Helical" evidence="15">
    <location>
        <begin position="114"/>
        <end position="133"/>
    </location>
</feature>
<comment type="caution">
    <text evidence="18">The sequence shown here is derived from an EMBL/GenBank/DDBJ whole genome shotgun (WGS) entry which is preliminary data.</text>
</comment>
<evidence type="ECO:0000256" key="5">
    <source>
        <dbReference type="ARBA" id="ARBA00022525"/>
    </source>
</evidence>
<evidence type="ECO:0000256" key="10">
    <source>
        <dbReference type="ARBA" id="ARBA00023136"/>
    </source>
</evidence>
<keyword evidence="8 16" id="KW-0732">Signal</keyword>
<keyword evidence="5" id="KW-0964">Secreted</keyword>
<evidence type="ECO:0000256" key="1">
    <source>
        <dbReference type="ARBA" id="ARBA00004141"/>
    </source>
</evidence>
<dbReference type="Pfam" id="PF05730">
    <property type="entry name" value="CFEM"/>
    <property type="match status" value="1"/>
</dbReference>
<feature type="transmembrane region" description="Helical" evidence="15">
    <location>
        <begin position="345"/>
        <end position="365"/>
    </location>
</feature>
<evidence type="ECO:0000256" key="11">
    <source>
        <dbReference type="ARBA" id="ARBA00023157"/>
    </source>
</evidence>
<proteinExistence type="inferred from homology"/>
<dbReference type="InterPro" id="IPR052337">
    <property type="entry name" value="SAT4-like"/>
</dbReference>
<feature type="transmembrane region" description="Helical" evidence="15">
    <location>
        <begin position="231"/>
        <end position="249"/>
    </location>
</feature>
<feature type="transmembrane region" description="Helical" evidence="15">
    <location>
        <begin position="185"/>
        <end position="211"/>
    </location>
</feature>
<dbReference type="AlphaFoldDB" id="A0A9P9WMJ0"/>
<keyword evidence="10 15" id="KW-0472">Membrane</keyword>
<keyword evidence="11" id="KW-1015">Disulfide bond</keyword>
<evidence type="ECO:0000256" key="8">
    <source>
        <dbReference type="ARBA" id="ARBA00022729"/>
    </source>
</evidence>
<evidence type="ECO:0000313" key="18">
    <source>
        <dbReference type="EMBL" id="KAI1870999.1"/>
    </source>
</evidence>
<protein>
    <recommendedName>
        <fullName evidence="17">CFEM domain-containing protein</fullName>
    </recommendedName>
</protein>
<dbReference type="PANTHER" id="PTHR33048:SF47">
    <property type="entry name" value="INTEGRAL MEMBRANE PROTEIN-RELATED"/>
    <property type="match status" value="1"/>
</dbReference>
<dbReference type="Proteomes" id="UP000829685">
    <property type="component" value="Unassembled WGS sequence"/>
</dbReference>
<feature type="signal peptide" evidence="16">
    <location>
        <begin position="1"/>
        <end position="23"/>
    </location>
</feature>
<feature type="chain" id="PRO_5040405577" description="CFEM domain-containing protein" evidence="16">
    <location>
        <begin position="24"/>
        <end position="458"/>
    </location>
</feature>
<evidence type="ECO:0000256" key="13">
    <source>
        <dbReference type="ARBA" id="ARBA00038359"/>
    </source>
</evidence>
<gene>
    <name evidence="18" type="ORF">JX265_006039</name>
</gene>
<evidence type="ECO:0000256" key="7">
    <source>
        <dbReference type="ARBA" id="ARBA00022692"/>
    </source>
</evidence>